<feature type="region of interest" description="Disordered" evidence="1">
    <location>
        <begin position="55"/>
        <end position="74"/>
    </location>
</feature>
<dbReference type="Proteomes" id="UP000238523">
    <property type="component" value="Chromosome"/>
</dbReference>
<evidence type="ECO:0000313" key="3">
    <source>
        <dbReference type="Proteomes" id="UP000238523"/>
    </source>
</evidence>
<reference evidence="2 3" key="1">
    <citation type="submission" date="2017-11" db="EMBL/GenBank/DDBJ databases">
        <title>Complete genome of Rhizobium leguminosarum Norway, an ineffective micro-symbiont.</title>
        <authorList>
            <person name="Hoffrichter A."/>
            <person name="Liang J."/>
            <person name="Brachmann A."/>
            <person name="Marin M."/>
        </authorList>
    </citation>
    <scope>NUCLEOTIDE SEQUENCE [LARGE SCALE GENOMIC DNA]</scope>
    <source>
        <strain evidence="2 3">Norway</strain>
    </source>
</reference>
<dbReference type="AlphaFoldDB" id="A0A2K9Z0B1"/>
<evidence type="ECO:0000313" key="2">
    <source>
        <dbReference type="EMBL" id="AUW41692.1"/>
    </source>
</evidence>
<sequence length="74" mass="8039">MGEPRQESVSETVESGDTGGWNASVPNDFQEETGPPFSHQPEDRVNEQGGLYGFFAERQAQSDTPTRRKPVGGA</sequence>
<proteinExistence type="predicted"/>
<feature type="region of interest" description="Disordered" evidence="1">
    <location>
        <begin position="1"/>
        <end position="50"/>
    </location>
</feature>
<name>A0A2K9Z0B1_RHILE</name>
<evidence type="ECO:0000256" key="1">
    <source>
        <dbReference type="SAM" id="MobiDB-lite"/>
    </source>
</evidence>
<accession>A0A2K9Z0B1</accession>
<organism evidence="2 3">
    <name type="scientific">Rhizobium leguminosarum</name>
    <dbReference type="NCBI Taxonomy" id="384"/>
    <lineage>
        <taxon>Bacteria</taxon>
        <taxon>Pseudomonadati</taxon>
        <taxon>Pseudomonadota</taxon>
        <taxon>Alphaproteobacteria</taxon>
        <taxon>Hyphomicrobiales</taxon>
        <taxon>Rhizobiaceae</taxon>
        <taxon>Rhizobium/Agrobacterium group</taxon>
        <taxon>Rhizobium</taxon>
    </lineage>
</organism>
<dbReference type="EMBL" id="CP025012">
    <property type="protein sequence ID" value="AUW41692.1"/>
    <property type="molecule type" value="Genomic_DNA"/>
</dbReference>
<protein>
    <submittedName>
        <fullName evidence="2">Uncharacterized protein</fullName>
    </submittedName>
</protein>
<gene>
    <name evidence="2" type="ORF">CUJ84_Chr001295</name>
</gene>